<keyword evidence="3" id="KW-0862">Zinc</keyword>
<reference evidence="7" key="1">
    <citation type="submission" date="2020-01" db="EMBL/GenBank/DDBJ databases">
        <title>Identification and distribution of gene clusters putatively required for synthesis of sphingolipid metabolism inhibitors in phylogenetically diverse species of the filamentous fungus Fusarium.</title>
        <authorList>
            <person name="Kim H.-S."/>
            <person name="Busman M."/>
            <person name="Brown D.W."/>
            <person name="Divon H."/>
            <person name="Uhlig S."/>
            <person name="Proctor R.H."/>
        </authorList>
    </citation>
    <scope>NUCLEOTIDE SEQUENCE</scope>
    <source>
        <strain evidence="7">NRRL 53441</strain>
    </source>
</reference>
<dbReference type="SUPFAM" id="SSF51316">
    <property type="entry name" value="Mss4-like"/>
    <property type="match status" value="1"/>
</dbReference>
<organism evidence="7 8">
    <name type="scientific">Fusarium austroafricanum</name>
    <dbReference type="NCBI Taxonomy" id="2364996"/>
    <lineage>
        <taxon>Eukaryota</taxon>
        <taxon>Fungi</taxon>
        <taxon>Dikarya</taxon>
        <taxon>Ascomycota</taxon>
        <taxon>Pezizomycotina</taxon>
        <taxon>Sordariomycetes</taxon>
        <taxon>Hypocreomycetidae</taxon>
        <taxon>Hypocreales</taxon>
        <taxon>Nectriaceae</taxon>
        <taxon>Fusarium</taxon>
        <taxon>Fusarium concolor species complex</taxon>
    </lineage>
</organism>
<evidence type="ECO:0000256" key="1">
    <source>
        <dbReference type="ARBA" id="ARBA00005495"/>
    </source>
</evidence>
<feature type="domain" description="CENP-V/GFA" evidence="6">
    <location>
        <begin position="1"/>
        <end position="110"/>
    </location>
</feature>
<accession>A0A8H4KIM8</accession>
<evidence type="ECO:0000256" key="2">
    <source>
        <dbReference type="ARBA" id="ARBA00022723"/>
    </source>
</evidence>
<dbReference type="GO" id="GO:0046872">
    <property type="term" value="F:metal ion binding"/>
    <property type="evidence" value="ECO:0007669"/>
    <property type="project" value="UniProtKB-KW"/>
</dbReference>
<protein>
    <recommendedName>
        <fullName evidence="6">CENP-V/GFA domain-containing protein</fullName>
    </recommendedName>
</protein>
<evidence type="ECO:0000256" key="5">
    <source>
        <dbReference type="SAM" id="MobiDB-lite"/>
    </source>
</evidence>
<dbReference type="AlphaFoldDB" id="A0A8H4KIM8"/>
<evidence type="ECO:0000256" key="3">
    <source>
        <dbReference type="ARBA" id="ARBA00022833"/>
    </source>
</evidence>
<dbReference type="InterPro" id="IPR006913">
    <property type="entry name" value="CENP-V/GFA"/>
</dbReference>
<dbReference type="PANTHER" id="PTHR33337:SF40">
    <property type="entry name" value="CENP-V_GFA DOMAIN-CONTAINING PROTEIN-RELATED"/>
    <property type="match status" value="1"/>
</dbReference>
<comment type="caution">
    <text evidence="7">The sequence shown here is derived from an EMBL/GenBank/DDBJ whole genome shotgun (WGS) entry which is preliminary data.</text>
</comment>
<dbReference type="Gene3D" id="3.90.1590.10">
    <property type="entry name" value="glutathione-dependent formaldehyde- activating enzyme (gfa)"/>
    <property type="match status" value="1"/>
</dbReference>
<dbReference type="Pfam" id="PF04828">
    <property type="entry name" value="GFA"/>
    <property type="match status" value="1"/>
</dbReference>
<gene>
    <name evidence="7" type="ORF">F53441_6475</name>
</gene>
<feature type="region of interest" description="Disordered" evidence="5">
    <location>
        <begin position="442"/>
        <end position="469"/>
    </location>
</feature>
<dbReference type="GO" id="GO:0016846">
    <property type="term" value="F:carbon-sulfur lyase activity"/>
    <property type="evidence" value="ECO:0007669"/>
    <property type="project" value="InterPro"/>
</dbReference>
<dbReference type="InterPro" id="IPR011057">
    <property type="entry name" value="Mss4-like_sf"/>
</dbReference>
<dbReference type="EMBL" id="JAADJG010000250">
    <property type="protein sequence ID" value="KAF4450476.1"/>
    <property type="molecule type" value="Genomic_DNA"/>
</dbReference>
<dbReference type="PANTHER" id="PTHR33337">
    <property type="entry name" value="GFA DOMAIN-CONTAINING PROTEIN"/>
    <property type="match status" value="1"/>
</dbReference>
<evidence type="ECO:0000313" key="7">
    <source>
        <dbReference type="EMBL" id="KAF4450476.1"/>
    </source>
</evidence>
<sequence>MASSSTSTSKIIEGGCLCESCRKQTGSFFLSTFTVPVSAIEWQGDSEKNIKRYSKTEGIKRGFCGNCGSFLFWHPDGQDISMALGSLDALYLFGEGAEDTKSEVPSEGYAKEILSGHFNVEFCESEIKGVPCKNSICLQRHRDVLDKAIRNVLSTELAQFTYAQIIDGLPIADVAWDRRLPRIMGEHIIDDHETLCPGALENAQEYYKKWDPSFIKFNPDARDIEAVTNWTLPSSETLLEYPPGPTLFSHHDYRDDDIYPEGIADILRDEQHQALFDFLLQNELTLPSPLPILSDKQNRVRVDAPRALTHFHIYRDIWERKPLSDMIRRVNAQLGIPLPRPGHALYHRQQGERAKIPKIPMRTSPILTQSYKVKIEPKPFHSYGVERHEFISKISENDRSKVTAAARSCPALYCQRWIVNVLCDLEQQQLAPKGTWEKWTAAMEVDPYSDDGAPSTESKKSSSDDNSSN</sequence>
<evidence type="ECO:0000259" key="6">
    <source>
        <dbReference type="PROSITE" id="PS51891"/>
    </source>
</evidence>
<keyword evidence="2" id="KW-0479">Metal-binding</keyword>
<keyword evidence="4" id="KW-0456">Lyase</keyword>
<keyword evidence="8" id="KW-1185">Reference proteome</keyword>
<proteinExistence type="inferred from homology"/>
<dbReference type="Proteomes" id="UP000605986">
    <property type="component" value="Unassembled WGS sequence"/>
</dbReference>
<dbReference type="PROSITE" id="PS51891">
    <property type="entry name" value="CENP_V_GFA"/>
    <property type="match status" value="1"/>
</dbReference>
<name>A0A8H4KIM8_9HYPO</name>
<evidence type="ECO:0000313" key="8">
    <source>
        <dbReference type="Proteomes" id="UP000605986"/>
    </source>
</evidence>
<dbReference type="OrthoDB" id="6329284at2759"/>
<comment type="similarity">
    <text evidence="1">Belongs to the Gfa family.</text>
</comment>
<evidence type="ECO:0000256" key="4">
    <source>
        <dbReference type="ARBA" id="ARBA00023239"/>
    </source>
</evidence>